<dbReference type="InterPro" id="IPR008775">
    <property type="entry name" value="Phytyl_CoA_dOase-like"/>
</dbReference>
<evidence type="ECO:0008006" key="3">
    <source>
        <dbReference type="Google" id="ProtNLM"/>
    </source>
</evidence>
<dbReference type="SUPFAM" id="SSF51197">
    <property type="entry name" value="Clavaminate synthase-like"/>
    <property type="match status" value="1"/>
</dbReference>
<name>A0A8H7T5E2_9HELO</name>
<dbReference type="EMBL" id="JAFJYH010000237">
    <property type="protein sequence ID" value="KAG4415065.1"/>
    <property type="molecule type" value="Genomic_DNA"/>
</dbReference>
<keyword evidence="2" id="KW-1185">Reference proteome</keyword>
<reference evidence="1" key="1">
    <citation type="submission" date="2021-02" db="EMBL/GenBank/DDBJ databases">
        <title>Genome sequence Cadophora malorum strain M34.</title>
        <authorList>
            <person name="Stefanovic E."/>
            <person name="Vu D."/>
            <person name="Scully C."/>
            <person name="Dijksterhuis J."/>
            <person name="Roader J."/>
            <person name="Houbraken J."/>
        </authorList>
    </citation>
    <scope>NUCLEOTIDE SEQUENCE</scope>
    <source>
        <strain evidence="1">M34</strain>
    </source>
</reference>
<sequence length="307" mass="33490">MGGFIPPSPIDPSFQPTVSITKLPITTPIETIISTLDRDGGLILTDLLTPSEIAQIATDTAPYTGNNATPHSGIAIVPQETQLIGGLIAKSPTMLALCEHPILVALRSRILTDEGSMPSEEIRKNWHIDPLLSLSVSFQIKYGAPRQRLHRDDGIHLIDHSLPYQLEKVSQFACLVAGVETTRENGATMFVPGSHRWDEKRQPSLDEITFAEMSPGSALIFLAGSYHGGGHNSVPNSTRVVHGLFFCRGTLRTEENQFLAIPRSMVPKMSPMMHSLLGYKQPEAVLGLWENGDPMRDLEGALRAANS</sequence>
<dbReference type="Gene3D" id="2.60.120.620">
    <property type="entry name" value="q2cbj1_9rhob like domain"/>
    <property type="match status" value="1"/>
</dbReference>
<organism evidence="1 2">
    <name type="scientific">Cadophora malorum</name>
    <dbReference type="NCBI Taxonomy" id="108018"/>
    <lineage>
        <taxon>Eukaryota</taxon>
        <taxon>Fungi</taxon>
        <taxon>Dikarya</taxon>
        <taxon>Ascomycota</taxon>
        <taxon>Pezizomycotina</taxon>
        <taxon>Leotiomycetes</taxon>
        <taxon>Helotiales</taxon>
        <taxon>Ploettnerulaceae</taxon>
        <taxon>Cadophora</taxon>
    </lineage>
</organism>
<dbReference type="Proteomes" id="UP000664132">
    <property type="component" value="Unassembled WGS sequence"/>
</dbReference>
<dbReference type="Pfam" id="PF05721">
    <property type="entry name" value="PhyH"/>
    <property type="match status" value="1"/>
</dbReference>
<dbReference type="AlphaFoldDB" id="A0A8H7T5E2"/>
<comment type="caution">
    <text evidence="1">The sequence shown here is derived from an EMBL/GenBank/DDBJ whole genome shotgun (WGS) entry which is preliminary data.</text>
</comment>
<evidence type="ECO:0000313" key="1">
    <source>
        <dbReference type="EMBL" id="KAG4415065.1"/>
    </source>
</evidence>
<gene>
    <name evidence="1" type="ORF">IFR04_011790</name>
</gene>
<proteinExistence type="predicted"/>
<dbReference type="OrthoDB" id="445007at2759"/>
<protein>
    <recommendedName>
        <fullName evidence="3">Phytanoyl-CoA dioxygenase</fullName>
    </recommendedName>
</protein>
<evidence type="ECO:0000313" key="2">
    <source>
        <dbReference type="Proteomes" id="UP000664132"/>
    </source>
</evidence>
<accession>A0A8H7T5E2</accession>